<accession>A0A0V1GDR5</accession>
<comment type="caution">
    <text evidence="1">The sequence shown here is derived from an EMBL/GenBank/DDBJ whole genome shotgun (WGS) entry which is preliminary data.</text>
</comment>
<proteinExistence type="predicted"/>
<gene>
    <name evidence="1" type="ORF">T4B_7</name>
</gene>
<evidence type="ECO:0000313" key="1">
    <source>
        <dbReference type="EMBL" id="KRY96375.1"/>
    </source>
</evidence>
<keyword evidence="2" id="KW-1185">Reference proteome</keyword>
<organism evidence="1 2">
    <name type="scientific">Trichinella pseudospiralis</name>
    <name type="common">Parasitic roundworm</name>
    <dbReference type="NCBI Taxonomy" id="6337"/>
    <lineage>
        <taxon>Eukaryota</taxon>
        <taxon>Metazoa</taxon>
        <taxon>Ecdysozoa</taxon>
        <taxon>Nematoda</taxon>
        <taxon>Enoplea</taxon>
        <taxon>Dorylaimia</taxon>
        <taxon>Trichinellida</taxon>
        <taxon>Trichinellidae</taxon>
        <taxon>Trichinella</taxon>
    </lineage>
</organism>
<dbReference type="Proteomes" id="UP000054805">
    <property type="component" value="Unassembled WGS sequence"/>
</dbReference>
<protein>
    <submittedName>
        <fullName evidence="1">Uncharacterized protein</fullName>
    </submittedName>
</protein>
<dbReference type="AlphaFoldDB" id="A0A0V1GDR5"/>
<name>A0A0V1GDR5_TRIPS</name>
<dbReference type="EMBL" id="JYDS01003242">
    <property type="protein sequence ID" value="KRY96375.1"/>
    <property type="molecule type" value="Genomic_DNA"/>
</dbReference>
<sequence>MNGDGICSLESTQDKNKEFVLESVRNNTKCEL</sequence>
<evidence type="ECO:0000313" key="2">
    <source>
        <dbReference type="Proteomes" id="UP000054805"/>
    </source>
</evidence>
<reference evidence="1 2" key="1">
    <citation type="submission" date="2015-01" db="EMBL/GenBank/DDBJ databases">
        <title>Evolution of Trichinella species and genotypes.</title>
        <authorList>
            <person name="Korhonen P.K."/>
            <person name="Edoardo P."/>
            <person name="Giuseppe L.R."/>
            <person name="Gasser R.B."/>
        </authorList>
    </citation>
    <scope>NUCLEOTIDE SEQUENCE [LARGE SCALE GENOMIC DNA]</scope>
    <source>
        <strain evidence="1">ISS588</strain>
    </source>
</reference>